<dbReference type="GO" id="GO:0016491">
    <property type="term" value="F:oxidoreductase activity"/>
    <property type="evidence" value="ECO:0007669"/>
    <property type="project" value="UniProtKB-KW"/>
</dbReference>
<evidence type="ECO:0000313" key="3">
    <source>
        <dbReference type="EMBL" id="MDI7922560.1"/>
    </source>
</evidence>
<dbReference type="FunFam" id="3.20.20.100:FF:000004">
    <property type="entry name" value="Oxidoreductase, aldo/keto reductase"/>
    <property type="match status" value="1"/>
</dbReference>
<dbReference type="Gene3D" id="3.20.20.100">
    <property type="entry name" value="NADP-dependent oxidoreductase domain"/>
    <property type="match status" value="1"/>
</dbReference>
<proteinExistence type="predicted"/>
<dbReference type="Pfam" id="PF00248">
    <property type="entry name" value="Aldo_ket_red"/>
    <property type="match status" value="1"/>
</dbReference>
<feature type="domain" description="NADP-dependent oxidoreductase" evidence="2">
    <location>
        <begin position="18"/>
        <end position="311"/>
    </location>
</feature>
<dbReference type="AlphaFoldDB" id="A0AAE3QEJ0"/>
<gene>
    <name evidence="3" type="ORF">MRS75_10735</name>
</gene>
<dbReference type="SUPFAM" id="SSF51430">
    <property type="entry name" value="NAD(P)-linked oxidoreductase"/>
    <property type="match status" value="1"/>
</dbReference>
<accession>A0AAE3QEJ0</accession>
<dbReference type="EMBL" id="JALDYZ010000005">
    <property type="protein sequence ID" value="MDI7922560.1"/>
    <property type="molecule type" value="Genomic_DNA"/>
</dbReference>
<keyword evidence="1" id="KW-0560">Oxidoreductase</keyword>
<comment type="caution">
    <text evidence="3">The sequence shown here is derived from an EMBL/GenBank/DDBJ whole genome shotgun (WGS) entry which is preliminary data.</text>
</comment>
<dbReference type="InterPro" id="IPR023210">
    <property type="entry name" value="NADP_OxRdtase_dom"/>
</dbReference>
<name>A0AAE3QEJ0_9HYPH</name>
<protein>
    <submittedName>
        <fullName evidence="3">Aldo/keto reductase</fullName>
    </submittedName>
</protein>
<dbReference type="PANTHER" id="PTHR43364:SF4">
    <property type="entry name" value="NAD(P)-LINKED OXIDOREDUCTASE SUPERFAMILY PROTEIN"/>
    <property type="match status" value="1"/>
</dbReference>
<keyword evidence="4" id="KW-1185">Reference proteome</keyword>
<reference evidence="3" key="1">
    <citation type="submission" date="2022-03" db="EMBL/GenBank/DDBJ databases">
        <title>Fererhizobium litorale gen. nov., sp. nov., isolated from sandy sediments of the Sea of Japan seashore.</title>
        <authorList>
            <person name="Romanenko L."/>
            <person name="Kurilenko V."/>
            <person name="Otstavnykh N."/>
            <person name="Svetashev V."/>
            <person name="Tekutyeva L."/>
            <person name="Isaeva M."/>
            <person name="Mikhailov V."/>
        </authorList>
    </citation>
    <scope>NUCLEOTIDE SEQUENCE</scope>
    <source>
        <strain evidence="3">KMM 9576</strain>
    </source>
</reference>
<dbReference type="InterPro" id="IPR050523">
    <property type="entry name" value="AKR_Detox_Biosynth"/>
</dbReference>
<evidence type="ECO:0000259" key="2">
    <source>
        <dbReference type="Pfam" id="PF00248"/>
    </source>
</evidence>
<dbReference type="CDD" id="cd19080">
    <property type="entry name" value="AKR_AKR9A_9B"/>
    <property type="match status" value="1"/>
</dbReference>
<evidence type="ECO:0000313" key="4">
    <source>
        <dbReference type="Proteomes" id="UP001161580"/>
    </source>
</evidence>
<organism evidence="3 4">
    <name type="scientific">Ferirhizobium litorale</name>
    <dbReference type="NCBI Taxonomy" id="2927786"/>
    <lineage>
        <taxon>Bacteria</taxon>
        <taxon>Pseudomonadati</taxon>
        <taxon>Pseudomonadota</taxon>
        <taxon>Alphaproteobacteria</taxon>
        <taxon>Hyphomicrobiales</taxon>
        <taxon>Rhizobiaceae</taxon>
        <taxon>Ferirhizobium</taxon>
    </lineage>
</organism>
<dbReference type="PANTHER" id="PTHR43364">
    <property type="entry name" value="NADH-SPECIFIC METHYLGLYOXAL REDUCTASE-RELATED"/>
    <property type="match status" value="1"/>
</dbReference>
<sequence>MSMRYRIFGKTGLRVSSLALGTGNFGTGWGYGSSKEEAKVVFDGYREAGGNFIDTADQYQFGQSEAMVGEFIASDRDDIVLATKFALGDSYGAGLQRTGNSRKSMVQSVEASLKRLNTDRIDLLWVHMPDAVTPIDEIARGLDDLVRSGKILYSGLSDFPAWRVATAATLADLRGWAPISALQLEYSLVERTVERELLPMASAFGLGTVGWSPLGGGLLTGKYRKGETGRAQGLGVVIHSESDARKTATVDTVLAIAEEIGVPAGQVAIAWVLYKGTLPIIGPRTATQLEDNLASLSARLSDEQIARLDAASAVPLGFPYDVVGASRNTLAGSKADLIDWPAQPVR</sequence>
<dbReference type="InterPro" id="IPR036812">
    <property type="entry name" value="NAD(P)_OxRdtase_dom_sf"/>
</dbReference>
<dbReference type="Proteomes" id="UP001161580">
    <property type="component" value="Unassembled WGS sequence"/>
</dbReference>
<dbReference type="GO" id="GO:0005829">
    <property type="term" value="C:cytosol"/>
    <property type="evidence" value="ECO:0007669"/>
    <property type="project" value="TreeGrafter"/>
</dbReference>
<evidence type="ECO:0000256" key="1">
    <source>
        <dbReference type="ARBA" id="ARBA00023002"/>
    </source>
</evidence>